<proteinExistence type="predicted"/>
<dbReference type="GO" id="GO:0016740">
    <property type="term" value="F:transferase activity"/>
    <property type="evidence" value="ECO:0007669"/>
    <property type="project" value="UniProtKB-KW"/>
</dbReference>
<sequence length="316" mass="34130">MSDEHLASRLAALLRTLKPKVKEPVSTKVLNTWIAQAEGRLGDDAKGGRLGWLIASSVAIAAVQRAIDSDGRHLFLLKGGTLLQHRLNATARATKDVDGLIRGDLDDFILALDEALAEPWGPLTLRRADVEVVNVPTRVIKPRRFDIILELRGVTWRRIQFEVSPDEAGISDHQETIESPPLSGFGLPNPDALVGIAMRFQIAQKLHAVSDPHDPPGAINDRPRDVVDLLLLRELVAATGSPTLSEIRDAGVAVFEARANDAVALGLVPRVWPPNVVAHGHWAEDFARAASSGGIDLALDAAVAELNDWIALIARS</sequence>
<dbReference type="InterPro" id="IPR014942">
    <property type="entry name" value="AbiEii"/>
</dbReference>
<accession>A0ABP5K4X2</accession>
<evidence type="ECO:0000313" key="2">
    <source>
        <dbReference type="Proteomes" id="UP001500575"/>
    </source>
</evidence>
<comment type="caution">
    <text evidence="1">The sequence shown here is derived from an EMBL/GenBank/DDBJ whole genome shotgun (WGS) entry which is preliminary data.</text>
</comment>
<dbReference type="Proteomes" id="UP001500575">
    <property type="component" value="Unassembled WGS sequence"/>
</dbReference>
<reference evidence="2" key="1">
    <citation type="journal article" date="2019" name="Int. J. Syst. Evol. Microbiol.">
        <title>The Global Catalogue of Microorganisms (GCM) 10K type strain sequencing project: providing services to taxonomists for standard genome sequencing and annotation.</title>
        <authorList>
            <consortium name="The Broad Institute Genomics Platform"/>
            <consortium name="The Broad Institute Genome Sequencing Center for Infectious Disease"/>
            <person name="Wu L."/>
            <person name="Ma J."/>
        </authorList>
    </citation>
    <scope>NUCLEOTIDE SEQUENCE [LARGE SCALE GENOMIC DNA]</scope>
    <source>
        <strain evidence="2">JCM 16021</strain>
    </source>
</reference>
<organism evidence="1 2">
    <name type="scientific">Nocardioides bigeumensis</name>
    <dbReference type="NCBI Taxonomy" id="433657"/>
    <lineage>
        <taxon>Bacteria</taxon>
        <taxon>Bacillati</taxon>
        <taxon>Actinomycetota</taxon>
        <taxon>Actinomycetes</taxon>
        <taxon>Propionibacteriales</taxon>
        <taxon>Nocardioidaceae</taxon>
        <taxon>Nocardioides</taxon>
    </lineage>
</organism>
<keyword evidence="2" id="KW-1185">Reference proteome</keyword>
<name>A0ABP5K4X2_9ACTN</name>
<gene>
    <name evidence="1" type="ORF">GCM10009843_22460</name>
</gene>
<evidence type="ECO:0000313" key="1">
    <source>
        <dbReference type="EMBL" id="GAA2125093.1"/>
    </source>
</evidence>
<dbReference type="RefSeq" id="WP_344303810.1">
    <property type="nucleotide sequence ID" value="NZ_BAAAQQ010000011.1"/>
</dbReference>
<keyword evidence="1" id="KW-0808">Transferase</keyword>
<dbReference type="Pfam" id="PF08843">
    <property type="entry name" value="AbiEii"/>
    <property type="match status" value="1"/>
</dbReference>
<protein>
    <submittedName>
        <fullName evidence="1">Nucleotidyl transferase AbiEii/AbiGii toxin family protein</fullName>
    </submittedName>
</protein>
<dbReference type="EMBL" id="BAAAQQ010000011">
    <property type="protein sequence ID" value="GAA2125093.1"/>
    <property type="molecule type" value="Genomic_DNA"/>
</dbReference>